<dbReference type="EMBL" id="JAVRRG010000100">
    <property type="protein sequence ID" value="KAK5086105.1"/>
    <property type="molecule type" value="Genomic_DNA"/>
</dbReference>
<feature type="region of interest" description="Disordered" evidence="1">
    <location>
        <begin position="639"/>
        <end position="663"/>
    </location>
</feature>
<name>A0ABR0K416_9EURO</name>
<comment type="caution">
    <text evidence="2">The sequence shown here is derived from an EMBL/GenBank/DDBJ whole genome shotgun (WGS) entry which is preliminary data.</text>
</comment>
<feature type="region of interest" description="Disordered" evidence="1">
    <location>
        <begin position="134"/>
        <end position="231"/>
    </location>
</feature>
<feature type="region of interest" description="Disordered" evidence="1">
    <location>
        <begin position="1"/>
        <end position="64"/>
    </location>
</feature>
<gene>
    <name evidence="2" type="ORF">LTR24_007036</name>
</gene>
<feature type="compositionally biased region" description="Polar residues" evidence="1">
    <location>
        <begin position="649"/>
        <end position="663"/>
    </location>
</feature>
<feature type="region of interest" description="Disordered" evidence="1">
    <location>
        <begin position="564"/>
        <end position="596"/>
    </location>
</feature>
<evidence type="ECO:0000256" key="1">
    <source>
        <dbReference type="SAM" id="MobiDB-lite"/>
    </source>
</evidence>
<reference evidence="2 3" key="1">
    <citation type="submission" date="2023-08" db="EMBL/GenBank/DDBJ databases">
        <title>Black Yeasts Isolated from many extreme environments.</title>
        <authorList>
            <person name="Coleine C."/>
            <person name="Stajich J.E."/>
            <person name="Selbmann L."/>
        </authorList>
    </citation>
    <scope>NUCLEOTIDE SEQUENCE [LARGE SCALE GENOMIC DNA]</scope>
    <source>
        <strain evidence="2 3">CCFEE 5885</strain>
    </source>
</reference>
<evidence type="ECO:0000313" key="3">
    <source>
        <dbReference type="Proteomes" id="UP001345013"/>
    </source>
</evidence>
<keyword evidence="3" id="KW-1185">Reference proteome</keyword>
<feature type="compositionally biased region" description="Polar residues" evidence="1">
    <location>
        <begin position="171"/>
        <end position="182"/>
    </location>
</feature>
<feature type="compositionally biased region" description="Polar residues" evidence="1">
    <location>
        <begin position="575"/>
        <end position="595"/>
    </location>
</feature>
<feature type="region of interest" description="Disordered" evidence="1">
    <location>
        <begin position="455"/>
        <end position="476"/>
    </location>
</feature>
<proteinExistence type="predicted"/>
<dbReference type="Proteomes" id="UP001345013">
    <property type="component" value="Unassembled WGS sequence"/>
</dbReference>
<sequence length="705" mass="77319">MSPTLDVKRAFRKSKYVKPTEEPPTQQLTDTTDRKARHILGLDATHIDSGRNNSTSSTSTTKLPSVTFSDATTAAVSAGSTTDTLKDEPSHPDYSRKASSVLLKGHRTPEIHDIQIKPQVSNTSLRSFYDKSRAPLSVSQQTSDSSTRDFALRKSKHDKTKLGPHEPRPGTTASQRSLASFETRSDAGESVASQPSVSRVSVTKGILKSTPKSPAPSKHQTDAAESLAGLNAKVDPARAKVNVRRPKAGARNWFDSLDSDSSDGESTKLEPQLNEDFAIEVEAAFDCNGIDRFSPRRSSKAPMVYSPVTAKAIQTSDQPKSGDFQELIPKASLPKRSRKPKVNRLAVVDLTKQSILLSSSDDEDEEQHLLAPTSYQELARMEIRESLMNGAWDESAIELGQAMAVDTKEPERLLQQMPNNASTMPAASRQVSSRHLTYLDDRSSGALTQHHDLLTSFPRTPSETPSRGTSVRESIGSEDASVFSTKLMTVTRQEEDLIAAMRLKKTAMKRAQAVAHRQGALQILELDSNKALKSRKQREKRLDRLPAPVAPSSPLRLSYLASPSTLRHGSLRPDSGTTFQSDSIQQPSVRSSMATYLSEGSEDLQLPYSSIDGLPIGSTSMPQRMKARPDMAARDTFLSEKTTTTTDTASYSEWSPSGSNSVRGSHVVVLDPLERQLLREEIPSQLFMEPPFLGWEARANFQIAH</sequence>
<feature type="compositionally biased region" description="Polar residues" evidence="1">
    <location>
        <begin position="191"/>
        <end position="201"/>
    </location>
</feature>
<organism evidence="2 3">
    <name type="scientific">Lithohypha guttulata</name>
    <dbReference type="NCBI Taxonomy" id="1690604"/>
    <lineage>
        <taxon>Eukaryota</taxon>
        <taxon>Fungi</taxon>
        <taxon>Dikarya</taxon>
        <taxon>Ascomycota</taxon>
        <taxon>Pezizomycotina</taxon>
        <taxon>Eurotiomycetes</taxon>
        <taxon>Chaetothyriomycetidae</taxon>
        <taxon>Chaetothyriales</taxon>
        <taxon>Trichomeriaceae</taxon>
        <taxon>Lithohypha</taxon>
    </lineage>
</organism>
<accession>A0ABR0K416</accession>
<feature type="compositionally biased region" description="Polar residues" evidence="1">
    <location>
        <begin position="457"/>
        <end position="472"/>
    </location>
</feature>
<evidence type="ECO:0000313" key="2">
    <source>
        <dbReference type="EMBL" id="KAK5086105.1"/>
    </source>
</evidence>
<protein>
    <submittedName>
        <fullName evidence="2">Uncharacterized protein</fullName>
    </submittedName>
</protein>